<proteinExistence type="predicted"/>
<accession>A0AA87WB48</accession>
<evidence type="ECO:0000313" key="2">
    <source>
        <dbReference type="Proteomes" id="UP000625079"/>
    </source>
</evidence>
<dbReference type="Proteomes" id="UP000625079">
    <property type="component" value="Unassembled WGS sequence"/>
</dbReference>
<dbReference type="AlphaFoldDB" id="A0AA87WB48"/>
<reference evidence="1" key="2">
    <citation type="submission" date="2022-12" db="EMBL/GenBank/DDBJ databases">
        <authorList>
            <person name="Sun Q."/>
            <person name="Zhou Y."/>
        </authorList>
    </citation>
    <scope>NUCLEOTIDE SEQUENCE</scope>
    <source>
        <strain evidence="1">CGMCC 1.15034</strain>
    </source>
</reference>
<protein>
    <submittedName>
        <fullName evidence="1">Uncharacterized protein</fullName>
    </submittedName>
</protein>
<gene>
    <name evidence="1" type="ORF">GCM10010987_63820</name>
</gene>
<sequence>MSGPDFCFNFAPYGNDEPEILLREVLVSEALTANTPHYMALILRRQAADSGRPAHERVYES</sequence>
<name>A0AA87WB48_9BRAD</name>
<reference evidence="1" key="1">
    <citation type="journal article" date="2014" name="Int. J. Syst. Evol. Microbiol.">
        <title>Complete genome sequence of Corynebacterium casei LMG S-19264T (=DSM 44701T), isolated from a smear-ripened cheese.</title>
        <authorList>
            <consortium name="US DOE Joint Genome Institute (JGI-PGF)"/>
            <person name="Walter F."/>
            <person name="Albersmeier A."/>
            <person name="Kalinowski J."/>
            <person name="Ruckert C."/>
        </authorList>
    </citation>
    <scope>NUCLEOTIDE SEQUENCE</scope>
    <source>
        <strain evidence="1">CGMCC 1.15034</strain>
    </source>
</reference>
<organism evidence="1 2">
    <name type="scientific">Bradyrhizobium guangdongense</name>
    <dbReference type="NCBI Taxonomy" id="1325090"/>
    <lineage>
        <taxon>Bacteria</taxon>
        <taxon>Pseudomonadati</taxon>
        <taxon>Pseudomonadota</taxon>
        <taxon>Alphaproteobacteria</taxon>
        <taxon>Hyphomicrobiales</taxon>
        <taxon>Nitrobacteraceae</taxon>
        <taxon>Bradyrhizobium</taxon>
    </lineage>
</organism>
<comment type="caution">
    <text evidence="1">The sequence shown here is derived from an EMBL/GenBank/DDBJ whole genome shotgun (WGS) entry which is preliminary data.</text>
</comment>
<dbReference type="EMBL" id="BMHC01000020">
    <property type="protein sequence ID" value="GGI31317.1"/>
    <property type="molecule type" value="Genomic_DNA"/>
</dbReference>
<evidence type="ECO:0000313" key="1">
    <source>
        <dbReference type="EMBL" id="GGI31317.1"/>
    </source>
</evidence>